<reference evidence="2 3" key="1">
    <citation type="submission" date="2014-02" db="EMBL/GenBank/DDBJ databases">
        <title>The genome sequence of Colletotrichum nymphaeae SA-01.</title>
        <authorList>
            <person name="Baroncelli R."/>
            <person name="Thon M.R."/>
        </authorList>
    </citation>
    <scope>NUCLEOTIDE SEQUENCE [LARGE SCALE GENOMIC DNA]</scope>
    <source>
        <strain evidence="2 3">SA-01</strain>
    </source>
</reference>
<evidence type="ECO:0000256" key="1">
    <source>
        <dbReference type="SAM" id="MobiDB-lite"/>
    </source>
</evidence>
<accession>A0A135S599</accession>
<keyword evidence="3" id="KW-1185">Reference proteome</keyword>
<evidence type="ECO:0000313" key="2">
    <source>
        <dbReference type="EMBL" id="KXH31100.1"/>
    </source>
</evidence>
<proteinExistence type="predicted"/>
<sequence length="157" mass="17414">MLRRFRAVSEILSRMRVVGISLVCLSALRSTELGGVHGRLDGNGRRRTRGIWAATCIFSSSACGGIHHGYRWTDRLTNEPPTQDPLSRRTQLDCGLLRECDVPGATHVATASNTGFTGRLTNGGQHRAHADRERGNSREVRWEERFFAVQNGARKGN</sequence>
<dbReference type="Proteomes" id="UP000070054">
    <property type="component" value="Unassembled WGS sequence"/>
</dbReference>
<comment type="caution">
    <text evidence="2">The sequence shown here is derived from an EMBL/GenBank/DDBJ whole genome shotgun (WGS) entry which is preliminary data.</text>
</comment>
<dbReference type="OrthoDB" id="10509837at2759"/>
<gene>
    <name evidence="2" type="ORF">CNYM01_05783</name>
</gene>
<organism evidence="2 3">
    <name type="scientific">Colletotrichum nymphaeae SA-01</name>
    <dbReference type="NCBI Taxonomy" id="1460502"/>
    <lineage>
        <taxon>Eukaryota</taxon>
        <taxon>Fungi</taxon>
        <taxon>Dikarya</taxon>
        <taxon>Ascomycota</taxon>
        <taxon>Pezizomycotina</taxon>
        <taxon>Sordariomycetes</taxon>
        <taxon>Hypocreomycetidae</taxon>
        <taxon>Glomerellales</taxon>
        <taxon>Glomerellaceae</taxon>
        <taxon>Colletotrichum</taxon>
        <taxon>Colletotrichum acutatum species complex</taxon>
    </lineage>
</organism>
<dbReference type="EMBL" id="JEMN01001630">
    <property type="protein sequence ID" value="KXH31100.1"/>
    <property type="molecule type" value="Genomic_DNA"/>
</dbReference>
<dbReference type="AlphaFoldDB" id="A0A135S599"/>
<name>A0A135S599_9PEZI</name>
<protein>
    <submittedName>
        <fullName evidence="2">Uncharacterized protein</fullName>
    </submittedName>
</protein>
<evidence type="ECO:0000313" key="3">
    <source>
        <dbReference type="Proteomes" id="UP000070054"/>
    </source>
</evidence>
<feature type="compositionally biased region" description="Basic and acidic residues" evidence="1">
    <location>
        <begin position="128"/>
        <end position="137"/>
    </location>
</feature>
<feature type="compositionally biased region" description="Polar residues" evidence="1">
    <location>
        <begin position="113"/>
        <end position="124"/>
    </location>
</feature>
<feature type="region of interest" description="Disordered" evidence="1">
    <location>
        <begin position="113"/>
        <end position="137"/>
    </location>
</feature>